<dbReference type="PANTHER" id="PTHR48208">
    <property type="entry name" value="CENTROMERE PROTEIN I"/>
    <property type="match status" value="1"/>
</dbReference>
<keyword evidence="4" id="KW-0158">Chromosome</keyword>
<dbReference type="Proteomes" id="UP000193498">
    <property type="component" value="Unassembled WGS sequence"/>
</dbReference>
<evidence type="ECO:0000256" key="2">
    <source>
        <dbReference type="ARBA" id="ARBA00004584"/>
    </source>
</evidence>
<organism evidence="7 8">
    <name type="scientific">Basidiobolus meristosporus CBS 931.73</name>
    <dbReference type="NCBI Taxonomy" id="1314790"/>
    <lineage>
        <taxon>Eukaryota</taxon>
        <taxon>Fungi</taxon>
        <taxon>Fungi incertae sedis</taxon>
        <taxon>Zoopagomycota</taxon>
        <taxon>Entomophthoromycotina</taxon>
        <taxon>Basidiobolomycetes</taxon>
        <taxon>Basidiobolales</taxon>
        <taxon>Basidiobolaceae</taxon>
        <taxon>Basidiobolus</taxon>
    </lineage>
</organism>
<dbReference type="GO" id="GO:0000070">
    <property type="term" value="P:mitotic sister chromatid segregation"/>
    <property type="evidence" value="ECO:0007669"/>
    <property type="project" value="TreeGrafter"/>
</dbReference>
<proteinExistence type="inferred from homology"/>
<dbReference type="Pfam" id="PF07778">
    <property type="entry name" value="CENP-I"/>
    <property type="match status" value="1"/>
</dbReference>
<evidence type="ECO:0000313" key="8">
    <source>
        <dbReference type="Proteomes" id="UP000193498"/>
    </source>
</evidence>
<keyword evidence="8" id="KW-1185">Reference proteome</keyword>
<dbReference type="GO" id="GO:0034080">
    <property type="term" value="P:CENP-A containing chromatin assembly"/>
    <property type="evidence" value="ECO:0007669"/>
    <property type="project" value="TreeGrafter"/>
</dbReference>
<keyword evidence="6" id="KW-0137">Centromere</keyword>
<gene>
    <name evidence="7" type="ORF">K493DRAFT_310248</name>
</gene>
<evidence type="ECO:0000256" key="4">
    <source>
        <dbReference type="ARBA" id="ARBA00022454"/>
    </source>
</evidence>
<evidence type="ECO:0000256" key="6">
    <source>
        <dbReference type="ARBA" id="ARBA00023328"/>
    </source>
</evidence>
<dbReference type="InterPro" id="IPR016024">
    <property type="entry name" value="ARM-type_fold"/>
</dbReference>
<evidence type="ECO:0000256" key="3">
    <source>
        <dbReference type="ARBA" id="ARBA00005470"/>
    </source>
</evidence>
<accession>A0A1Y1ZB45</accession>
<protein>
    <submittedName>
        <fullName evidence="7">Mis6-domain-containing protein</fullName>
    </submittedName>
</protein>
<name>A0A1Y1ZB45_9FUNG</name>
<dbReference type="EMBL" id="MCFE01000009">
    <property type="protein sequence ID" value="ORY07324.1"/>
    <property type="molecule type" value="Genomic_DNA"/>
</dbReference>
<dbReference type="SUPFAM" id="SSF48371">
    <property type="entry name" value="ARM repeat"/>
    <property type="match status" value="1"/>
</dbReference>
<sequence length="672" mass="76702">MEQRIVAILEALETTLKATGPDASVELNLDFLHQLSSQCGLEPRQIQTLLDLALTSNIGSANAVRLIKAMFPREAVPERVAIRVLGVLSTRLDPTVKLCLLQWMIMVFDRIESKSGLKRLYGVVFRLLDHDQLRHTACHLLFLLTAQEHVKHFRAQKLIELYHRVGPEPGLCAVLGVYKDYCPELIDLPIDIPNYVFKAPDAAWAECLFSIGQNHPNNPGFAINLSGGKETLMAGQSTVESVMRKFHSKELPQQFASVLEDRLIQLFITSRPYEGSFNRIGTWACNYLSNLAIWRDQTNSTRVQLQELLTKICSAVEYNERLFPLFEKFLANYLCYWDGDSHQKEIFTMISHLPLKPFHELRGKFLDCLYKLYVTSSETWKATLIEAYTRLLRNWSIAEYTTPHPDPNFRTSQIKQMAALANHVETISAIGLEVEESSIHLIHRVLEFYEEITAFSLERGVPLVHIPNSHIVCHCMFHVSMMPISRICGILYRCKASYEIQRELKTSSGAFSVGYERDHVTKINSHIMDICNCIWRGQALTQGVPYTNGFGLDRDTVQELEQLGASLGLTFSSAFGLTQSPAFLPLSLTFLRSLEDRARVTVHHRGPISSASLRLLQQQRDTLQLSHTNFRLQYLDFLLENHCTGLYHFLYATMTSLMNHRRDTSVMPRRLL</sequence>
<dbReference type="InterPro" id="IPR012485">
    <property type="entry name" value="CENP-I"/>
</dbReference>
<dbReference type="OrthoDB" id="6347512at2759"/>
<dbReference type="PANTHER" id="PTHR48208:SF2">
    <property type="entry name" value="CENTROMERE PROTEIN I"/>
    <property type="match status" value="1"/>
</dbReference>
<comment type="subcellular location">
    <subcellularLocation>
        <location evidence="2">Chromosome</location>
        <location evidence="2">Centromere</location>
    </subcellularLocation>
    <subcellularLocation>
        <location evidence="1">Nucleus</location>
    </subcellularLocation>
</comment>
<dbReference type="FunCoup" id="A0A1Y1ZB45">
    <property type="interactions" value="6"/>
</dbReference>
<evidence type="ECO:0000313" key="7">
    <source>
        <dbReference type="EMBL" id="ORY07324.1"/>
    </source>
</evidence>
<dbReference type="GO" id="GO:0000939">
    <property type="term" value="C:inner kinetochore"/>
    <property type="evidence" value="ECO:0007669"/>
    <property type="project" value="TreeGrafter"/>
</dbReference>
<dbReference type="CDD" id="cd22647">
    <property type="entry name" value="CTF3_NTD_HEAT"/>
    <property type="match status" value="1"/>
</dbReference>
<reference evidence="7 8" key="1">
    <citation type="submission" date="2016-07" db="EMBL/GenBank/DDBJ databases">
        <title>Pervasive Adenine N6-methylation of Active Genes in Fungi.</title>
        <authorList>
            <consortium name="DOE Joint Genome Institute"/>
            <person name="Mondo S.J."/>
            <person name="Dannebaum R.O."/>
            <person name="Kuo R.C."/>
            <person name="Labutti K."/>
            <person name="Haridas S."/>
            <person name="Kuo A."/>
            <person name="Salamov A."/>
            <person name="Ahrendt S.R."/>
            <person name="Lipzen A."/>
            <person name="Sullivan W."/>
            <person name="Andreopoulos W.B."/>
            <person name="Clum A."/>
            <person name="Lindquist E."/>
            <person name="Daum C."/>
            <person name="Ramamoorthy G.K."/>
            <person name="Gryganskyi A."/>
            <person name="Culley D."/>
            <person name="Magnuson J.K."/>
            <person name="James T.Y."/>
            <person name="O'Malley M.A."/>
            <person name="Stajich J.E."/>
            <person name="Spatafora J.W."/>
            <person name="Visel A."/>
            <person name="Grigoriev I.V."/>
        </authorList>
    </citation>
    <scope>NUCLEOTIDE SEQUENCE [LARGE SCALE GENOMIC DNA]</scope>
    <source>
        <strain evidence="7 8">CBS 931.73</strain>
    </source>
</reference>
<dbReference type="AlphaFoldDB" id="A0A1Y1ZB45"/>
<keyword evidence="5" id="KW-0539">Nucleus</keyword>
<evidence type="ECO:0000256" key="1">
    <source>
        <dbReference type="ARBA" id="ARBA00004123"/>
    </source>
</evidence>
<evidence type="ECO:0000256" key="5">
    <source>
        <dbReference type="ARBA" id="ARBA00023242"/>
    </source>
</evidence>
<comment type="caution">
    <text evidence="7">The sequence shown here is derived from an EMBL/GenBank/DDBJ whole genome shotgun (WGS) entry which is preliminary data.</text>
</comment>
<comment type="similarity">
    <text evidence="3">Belongs to the CENP-I/CTF3 family.</text>
</comment>
<dbReference type="InParanoid" id="A0A1Y1ZB45"/>
<dbReference type="STRING" id="1314790.A0A1Y1ZB45"/>
<dbReference type="GO" id="GO:0005634">
    <property type="term" value="C:nucleus"/>
    <property type="evidence" value="ECO:0007669"/>
    <property type="project" value="UniProtKB-SubCell"/>
</dbReference>